<dbReference type="GO" id="GO:0006083">
    <property type="term" value="P:acetate metabolic process"/>
    <property type="evidence" value="ECO:0007669"/>
    <property type="project" value="InterPro"/>
</dbReference>
<dbReference type="PANTHER" id="PTHR21432:SF20">
    <property type="entry name" value="ACETYL-COA HYDROLASE"/>
    <property type="match status" value="1"/>
</dbReference>
<dbReference type="InterPro" id="IPR046433">
    <property type="entry name" value="ActCoA_hydro"/>
</dbReference>
<dbReference type="EMBL" id="CP014169">
    <property type="protein sequence ID" value="AOH87213.1"/>
    <property type="molecule type" value="Genomic_DNA"/>
</dbReference>
<gene>
    <name evidence="2" type="ORF">AWL63_23925</name>
</gene>
<protein>
    <recommendedName>
        <fullName evidence="1">Acetyl-CoA hydrolase/transferase C-terminal domain-containing protein</fullName>
    </recommendedName>
</protein>
<dbReference type="SUPFAM" id="SSF100950">
    <property type="entry name" value="NagB/RpiA/CoA transferase-like"/>
    <property type="match status" value="1"/>
</dbReference>
<dbReference type="Gene3D" id="3.40.1080.20">
    <property type="entry name" value="Acetyl-CoA hydrolase/transferase C-terminal domain"/>
    <property type="match status" value="1"/>
</dbReference>
<evidence type="ECO:0000313" key="2">
    <source>
        <dbReference type="EMBL" id="AOH87213.1"/>
    </source>
</evidence>
<dbReference type="InterPro" id="IPR038460">
    <property type="entry name" value="AcetylCoA_hyd_C_sf"/>
</dbReference>
<evidence type="ECO:0000313" key="3">
    <source>
        <dbReference type="Proteomes" id="UP000094256"/>
    </source>
</evidence>
<geneLocation type="plasmid" evidence="3"/>
<keyword evidence="2" id="KW-0614">Plasmid</keyword>
<dbReference type="InterPro" id="IPR037171">
    <property type="entry name" value="NagB/RpiA_transferase-like"/>
</dbReference>
<proteinExistence type="predicted"/>
<dbReference type="AlphaFoldDB" id="A0A1B3ZIG2"/>
<name>A0A1B3ZIG2_9SPHN</name>
<feature type="domain" description="Acetyl-CoA hydrolase/transferase C-terminal" evidence="1">
    <location>
        <begin position="2"/>
        <end position="59"/>
    </location>
</feature>
<keyword evidence="3" id="KW-1185">Reference proteome</keyword>
<dbReference type="GO" id="GO:0008775">
    <property type="term" value="F:acetate CoA-transferase activity"/>
    <property type="evidence" value="ECO:0007669"/>
    <property type="project" value="InterPro"/>
</dbReference>
<evidence type="ECO:0000259" key="1">
    <source>
        <dbReference type="Pfam" id="PF13336"/>
    </source>
</evidence>
<reference evidence="2 3" key="1">
    <citation type="submission" date="2016-01" db="EMBL/GenBank/DDBJ databases">
        <title>Complete genome and mega plasmid sequence of Sphingomonas panacis DCY99 elicits systemic resistance in rice to Xanthomonas oryzae.</title>
        <authorList>
            <person name="Kim Y.J."/>
            <person name="Yang D.C."/>
            <person name="Sing P."/>
        </authorList>
    </citation>
    <scope>NUCLEOTIDE SEQUENCE [LARGE SCALE GENOMIC DNA]</scope>
    <source>
        <strain evidence="2 3">DCY99</strain>
        <plasmid evidence="3">Plasmid</plasmid>
    </source>
</reference>
<sequence>MSRVVPALSGAAITPRTDTHIVVTEYGSAELKGKSMKERAQALIAIAHPDFRDTLEKSARELPGFA</sequence>
<dbReference type="Pfam" id="PF13336">
    <property type="entry name" value="AcetylCoA_hyd_C"/>
    <property type="match status" value="1"/>
</dbReference>
<dbReference type="KEGG" id="span:AWL63_23925"/>
<dbReference type="PANTHER" id="PTHR21432">
    <property type="entry name" value="ACETYL-COA HYDROLASE-RELATED"/>
    <property type="match status" value="1"/>
</dbReference>
<dbReference type="Proteomes" id="UP000094256">
    <property type="component" value="Plasmid unnamed"/>
</dbReference>
<accession>A0A1B3ZIG2</accession>
<dbReference type="InterPro" id="IPR026888">
    <property type="entry name" value="AcetylCoA_hyd_C"/>
</dbReference>
<organism evidence="2 3">
    <name type="scientific">Sphingomonas panacis</name>
    <dbReference type="NCBI Taxonomy" id="1560345"/>
    <lineage>
        <taxon>Bacteria</taxon>
        <taxon>Pseudomonadati</taxon>
        <taxon>Pseudomonadota</taxon>
        <taxon>Alphaproteobacteria</taxon>
        <taxon>Sphingomonadales</taxon>
        <taxon>Sphingomonadaceae</taxon>
        <taxon>Sphingomonas</taxon>
    </lineage>
</organism>